<dbReference type="Proteomes" id="UP000198253">
    <property type="component" value="Chromosome I"/>
</dbReference>
<evidence type="ECO:0000313" key="5">
    <source>
        <dbReference type="Proteomes" id="UP000198253"/>
    </source>
</evidence>
<feature type="region of interest" description="Disordered" evidence="1">
    <location>
        <begin position="268"/>
        <end position="290"/>
    </location>
</feature>
<dbReference type="RefSeq" id="WP_157748921.1">
    <property type="nucleotide sequence ID" value="NZ_NGNT01000023.1"/>
</dbReference>
<keyword evidence="2" id="KW-0732">Signal</keyword>
<evidence type="ECO:0000256" key="1">
    <source>
        <dbReference type="SAM" id="MobiDB-lite"/>
    </source>
</evidence>
<dbReference type="InParanoid" id="A0A1C4VLR6"/>
<dbReference type="InterPro" id="IPR029476">
    <property type="entry name" value="DNase_NucA_NucB"/>
</dbReference>
<sequence>MRVRTLAVAFTALLTLVTAAPQSPASAASSVNAATVAEGAELEKICREQGGDLPSRPQGWTPTRFEQCHIYEREINLYRADTLEYRGKIQFHYLILGYAQYAERRFEILLSLEEVKISPQLNHELGYITVDMSGCKNVTNINCVGETYRSHSIAEWHERPYFNPIIATSTNDTGTAPYLTVDLTATTTITVEYRDGITNQYTESIAVTRARYDSAGQAIGSAPQHGSVFRDHAPVLELDRSAGSNHRQEAIHVDDALNSTYRTFPSFLGKSPPGKVGGQPLHRHMGSRSDLNRDEARKACIAIWGPEYSTGGLQCDEYPFAVTYEGAATSTSGITCGNDNGSAPSNPNWSAWHGSARPIDGTQNGNAGSLLSAFFRTQRILNCDGFHVRVSAGLP</sequence>
<evidence type="ECO:0000256" key="2">
    <source>
        <dbReference type="SAM" id="SignalP"/>
    </source>
</evidence>
<keyword evidence="5" id="KW-1185">Reference proteome</keyword>
<feature type="domain" description="Deoxyribonuclease NucA/NucB" evidence="3">
    <location>
        <begin position="308"/>
        <end position="388"/>
    </location>
</feature>
<protein>
    <submittedName>
        <fullName evidence="4">Deoxyribonuclease NucA/NucB</fullName>
    </submittedName>
</protein>
<dbReference type="EMBL" id="LT607413">
    <property type="protein sequence ID" value="SCE84755.1"/>
    <property type="molecule type" value="Genomic_DNA"/>
</dbReference>
<gene>
    <name evidence="4" type="ORF">GA0070618_1360</name>
</gene>
<name>A0A1C4VLR6_MICEC</name>
<proteinExistence type="predicted"/>
<reference evidence="5" key="1">
    <citation type="submission" date="2016-06" db="EMBL/GenBank/DDBJ databases">
        <authorList>
            <person name="Varghese N."/>
            <person name="Submissions Spin"/>
        </authorList>
    </citation>
    <scope>NUCLEOTIDE SEQUENCE [LARGE SCALE GENOMIC DNA]</scope>
    <source>
        <strain evidence="5">DSM 43816</strain>
    </source>
</reference>
<dbReference type="Pfam" id="PF14040">
    <property type="entry name" value="DNase_NucA_NucB"/>
    <property type="match status" value="1"/>
</dbReference>
<accession>A0A1C4VLR6</accession>
<evidence type="ECO:0000313" key="4">
    <source>
        <dbReference type="EMBL" id="SCE84755.1"/>
    </source>
</evidence>
<evidence type="ECO:0000259" key="3">
    <source>
        <dbReference type="Pfam" id="PF14040"/>
    </source>
</evidence>
<organism evidence="4 5">
    <name type="scientific">Micromonospora echinospora</name>
    <name type="common">Micromonospora purpurea</name>
    <dbReference type="NCBI Taxonomy" id="1877"/>
    <lineage>
        <taxon>Bacteria</taxon>
        <taxon>Bacillati</taxon>
        <taxon>Actinomycetota</taxon>
        <taxon>Actinomycetes</taxon>
        <taxon>Micromonosporales</taxon>
        <taxon>Micromonosporaceae</taxon>
        <taxon>Micromonospora</taxon>
    </lineage>
</organism>
<dbReference type="AlphaFoldDB" id="A0A1C4VLR6"/>
<feature type="signal peptide" evidence="2">
    <location>
        <begin position="1"/>
        <end position="27"/>
    </location>
</feature>
<feature type="chain" id="PRO_5008706044" evidence="2">
    <location>
        <begin position="28"/>
        <end position="395"/>
    </location>
</feature>